<comment type="caution">
    <text evidence="1">The sequence shown here is derived from an EMBL/GenBank/DDBJ whole genome shotgun (WGS) entry which is preliminary data.</text>
</comment>
<reference evidence="1" key="1">
    <citation type="submission" date="2022-07" db="EMBL/GenBank/DDBJ databases">
        <authorList>
            <person name="Macas J."/>
            <person name="Novak P."/>
            <person name="Neumann P."/>
        </authorList>
    </citation>
    <scope>NUCLEOTIDE SEQUENCE</scope>
</reference>
<sequence>MSYYLGLSYSGPYGDGSTPHKTDRLIASLHRTANQIDQLLLSPALSSLLFFLVLNRSISFFCLRIKSISSTTSSIAADSPSCRRLHRKHAAV</sequence>
<organism evidence="1 2">
    <name type="scientific">Cuscuta europaea</name>
    <name type="common">European dodder</name>
    <dbReference type="NCBI Taxonomy" id="41803"/>
    <lineage>
        <taxon>Eukaryota</taxon>
        <taxon>Viridiplantae</taxon>
        <taxon>Streptophyta</taxon>
        <taxon>Embryophyta</taxon>
        <taxon>Tracheophyta</taxon>
        <taxon>Spermatophyta</taxon>
        <taxon>Magnoliopsida</taxon>
        <taxon>eudicotyledons</taxon>
        <taxon>Gunneridae</taxon>
        <taxon>Pentapetalae</taxon>
        <taxon>asterids</taxon>
        <taxon>lamiids</taxon>
        <taxon>Solanales</taxon>
        <taxon>Convolvulaceae</taxon>
        <taxon>Cuscuteae</taxon>
        <taxon>Cuscuta</taxon>
        <taxon>Cuscuta subgen. Cuscuta</taxon>
    </lineage>
</organism>
<evidence type="ECO:0000313" key="2">
    <source>
        <dbReference type="Proteomes" id="UP001152484"/>
    </source>
</evidence>
<keyword evidence="2" id="KW-1185">Reference proteome</keyword>
<dbReference type="AlphaFoldDB" id="A0A9P0YQF8"/>
<name>A0A9P0YQF8_CUSEU</name>
<dbReference type="Proteomes" id="UP001152484">
    <property type="component" value="Unassembled WGS sequence"/>
</dbReference>
<protein>
    <submittedName>
        <fullName evidence="1">Uncharacterized protein</fullName>
    </submittedName>
</protein>
<accession>A0A9P0YQF8</accession>
<gene>
    <name evidence="1" type="ORF">CEURO_LOCUS3992</name>
</gene>
<proteinExistence type="predicted"/>
<evidence type="ECO:0000313" key="1">
    <source>
        <dbReference type="EMBL" id="CAH9071308.1"/>
    </source>
</evidence>
<dbReference type="EMBL" id="CAMAPE010000006">
    <property type="protein sequence ID" value="CAH9071308.1"/>
    <property type="molecule type" value="Genomic_DNA"/>
</dbReference>